<evidence type="ECO:0000313" key="4">
    <source>
        <dbReference type="Proteomes" id="UP001151582"/>
    </source>
</evidence>
<dbReference type="EMBL" id="JANBQB010000030">
    <property type="protein sequence ID" value="KAJ1984103.1"/>
    <property type="molecule type" value="Genomic_DNA"/>
</dbReference>
<dbReference type="Gene3D" id="3.10.310.10">
    <property type="entry name" value="Diaminopimelate Epimerase, Chain A, domain 1"/>
    <property type="match status" value="2"/>
</dbReference>
<evidence type="ECO:0000256" key="2">
    <source>
        <dbReference type="ARBA" id="ARBA00023235"/>
    </source>
</evidence>
<evidence type="ECO:0000313" key="3">
    <source>
        <dbReference type="EMBL" id="KAJ1984103.1"/>
    </source>
</evidence>
<reference evidence="3" key="1">
    <citation type="submission" date="2022-07" db="EMBL/GenBank/DDBJ databases">
        <title>Phylogenomic reconstructions and comparative analyses of Kickxellomycotina fungi.</title>
        <authorList>
            <person name="Reynolds N.K."/>
            <person name="Stajich J.E."/>
            <person name="Barry K."/>
            <person name="Grigoriev I.V."/>
            <person name="Crous P."/>
            <person name="Smith M.E."/>
        </authorList>
    </citation>
    <scope>NUCLEOTIDE SEQUENCE</scope>
    <source>
        <strain evidence="3">RSA 567</strain>
    </source>
</reference>
<dbReference type="Pfam" id="PF02567">
    <property type="entry name" value="PhzC-PhzF"/>
    <property type="match status" value="1"/>
</dbReference>
<dbReference type="PANTHER" id="PTHR13774">
    <property type="entry name" value="PHENAZINE BIOSYNTHESIS PROTEIN"/>
    <property type="match status" value="1"/>
</dbReference>
<evidence type="ECO:0008006" key="5">
    <source>
        <dbReference type="Google" id="ProtNLM"/>
    </source>
</evidence>
<keyword evidence="2" id="KW-0413">Isomerase</keyword>
<dbReference type="GO" id="GO:0016853">
    <property type="term" value="F:isomerase activity"/>
    <property type="evidence" value="ECO:0007669"/>
    <property type="project" value="UniProtKB-KW"/>
</dbReference>
<comment type="similarity">
    <text evidence="1">Belongs to the PhzF family.</text>
</comment>
<evidence type="ECO:0000256" key="1">
    <source>
        <dbReference type="ARBA" id="ARBA00008270"/>
    </source>
</evidence>
<dbReference type="AlphaFoldDB" id="A0A9W8BAY6"/>
<dbReference type="PIRSF" id="PIRSF016184">
    <property type="entry name" value="PhzC_PhzF"/>
    <property type="match status" value="1"/>
</dbReference>
<gene>
    <name evidence="3" type="ORF">H4R34_000856</name>
</gene>
<dbReference type="GO" id="GO:0005737">
    <property type="term" value="C:cytoplasm"/>
    <property type="evidence" value="ECO:0007669"/>
    <property type="project" value="TreeGrafter"/>
</dbReference>
<dbReference type="Proteomes" id="UP001151582">
    <property type="component" value="Unassembled WGS sequence"/>
</dbReference>
<dbReference type="InterPro" id="IPR003719">
    <property type="entry name" value="Phenazine_PhzF-like"/>
</dbReference>
<organism evidence="3 4">
    <name type="scientific">Dimargaris verticillata</name>
    <dbReference type="NCBI Taxonomy" id="2761393"/>
    <lineage>
        <taxon>Eukaryota</taxon>
        <taxon>Fungi</taxon>
        <taxon>Fungi incertae sedis</taxon>
        <taxon>Zoopagomycota</taxon>
        <taxon>Kickxellomycotina</taxon>
        <taxon>Dimargaritomycetes</taxon>
        <taxon>Dimargaritales</taxon>
        <taxon>Dimargaritaceae</taxon>
        <taxon>Dimargaris</taxon>
    </lineage>
</organism>
<accession>A0A9W8BAY6</accession>
<name>A0A9W8BAY6_9FUNG</name>
<sequence>MATLALYTVDVGVASQRAFTGNPAAVCLVATDLRLTREQMGLVAEEMNLSDTAFVQPLFRPDEPAYLDGRTEYTRATHFGLRWFTPKLEVRLCGHATLAAAHVLFNELHNPATELVFVTLSGQLVVTRDAVPDGARLTLRLPVDLPHVLFNARPQPSSLLTPPEAKPLSAAKADRLRQLAEGIVATVPAPPAVRTIAYSRRFHNLIIRISGGRSALQKFHPVFDAAVMALGYECKLTGVAVTASVNPEQGVYDVAVRYFAPWAGIPEDPITGSAYTTLAPFWSQHLDRPHLTVLQGGRRQGVVYTRVDTADPNHVYISGATMTVIAGTLRL</sequence>
<protein>
    <recommendedName>
        <fullName evidence="5">Phenazine biosynthesis-like protein</fullName>
    </recommendedName>
</protein>
<dbReference type="OrthoDB" id="75169at2759"/>
<keyword evidence="4" id="KW-1185">Reference proteome</keyword>
<dbReference type="PANTHER" id="PTHR13774:SF17">
    <property type="entry name" value="PHENAZINE BIOSYNTHESIS-LIKE DOMAIN-CONTAINING PROTEIN"/>
    <property type="match status" value="1"/>
</dbReference>
<dbReference type="SUPFAM" id="SSF54506">
    <property type="entry name" value="Diaminopimelate epimerase-like"/>
    <property type="match status" value="1"/>
</dbReference>
<comment type="caution">
    <text evidence="3">The sequence shown here is derived from an EMBL/GenBank/DDBJ whole genome shotgun (WGS) entry which is preliminary data.</text>
</comment>
<proteinExistence type="inferred from homology"/>